<dbReference type="CDD" id="cd07035">
    <property type="entry name" value="TPP_PYR_POX_like"/>
    <property type="match status" value="1"/>
</dbReference>
<dbReference type="GO" id="GO:0030976">
    <property type="term" value="F:thiamine pyrophosphate binding"/>
    <property type="evidence" value="ECO:0007669"/>
    <property type="project" value="InterPro"/>
</dbReference>
<dbReference type="Pfam" id="PF02776">
    <property type="entry name" value="TPP_enzyme_N"/>
    <property type="match status" value="1"/>
</dbReference>
<organism evidence="4 6">
    <name type="scientific">Leptospira perolatii</name>
    <dbReference type="NCBI Taxonomy" id="2023191"/>
    <lineage>
        <taxon>Bacteria</taxon>
        <taxon>Pseudomonadati</taxon>
        <taxon>Spirochaetota</taxon>
        <taxon>Spirochaetia</taxon>
        <taxon>Leptospirales</taxon>
        <taxon>Leptospiraceae</taxon>
        <taxon>Leptospira</taxon>
    </lineage>
</organism>
<dbReference type="GO" id="GO:0009099">
    <property type="term" value="P:L-valine biosynthetic process"/>
    <property type="evidence" value="ECO:0007669"/>
    <property type="project" value="TreeGrafter"/>
</dbReference>
<feature type="domain" description="Thiamine pyrophosphate enzyme N-terminal TPP-binding" evidence="2">
    <location>
        <begin position="10"/>
        <end position="54"/>
    </location>
</feature>
<protein>
    <recommendedName>
        <fullName evidence="2">Thiamine pyrophosphate enzyme N-terminal TPP-binding domain-containing protein</fullName>
    </recommendedName>
</protein>
<evidence type="ECO:0000313" key="3">
    <source>
        <dbReference type="EMBL" id="PJZ68470.1"/>
    </source>
</evidence>
<dbReference type="Proteomes" id="UP000231990">
    <property type="component" value="Unassembled WGS sequence"/>
</dbReference>
<sequence length="65" mass="6917">METKLKEKQRSTGSASVCFASSGPGVTNLVTAVADDYCDSVPLVIITGQVPLHLKRIPDGSSRKR</sequence>
<dbReference type="InterPro" id="IPR029061">
    <property type="entry name" value="THDP-binding"/>
</dbReference>
<comment type="similarity">
    <text evidence="1">Belongs to the TPP enzyme family.</text>
</comment>
<dbReference type="EMBL" id="NPDY01000022">
    <property type="protein sequence ID" value="PJZ68470.1"/>
    <property type="molecule type" value="Genomic_DNA"/>
</dbReference>
<dbReference type="SUPFAM" id="SSF52518">
    <property type="entry name" value="Thiamin diphosphate-binding fold (THDP-binding)"/>
    <property type="match status" value="1"/>
</dbReference>
<evidence type="ECO:0000313" key="5">
    <source>
        <dbReference type="Proteomes" id="UP000231962"/>
    </source>
</evidence>
<accession>A0A2M9ZIQ4</accession>
<evidence type="ECO:0000256" key="1">
    <source>
        <dbReference type="ARBA" id="ARBA00007812"/>
    </source>
</evidence>
<keyword evidence="5" id="KW-1185">Reference proteome</keyword>
<dbReference type="AlphaFoldDB" id="A0A2M9ZIQ4"/>
<reference evidence="5 6" key="1">
    <citation type="submission" date="2017-07" db="EMBL/GenBank/DDBJ databases">
        <title>Leptospira spp. isolated from tropical soils.</title>
        <authorList>
            <person name="Thibeaux R."/>
            <person name="Iraola G."/>
            <person name="Ferres I."/>
            <person name="Bierque E."/>
            <person name="Girault D."/>
            <person name="Soupe-Gilbert M.-E."/>
            <person name="Picardeau M."/>
            <person name="Goarant C."/>
        </authorList>
    </citation>
    <scope>NUCLEOTIDE SEQUENCE [LARGE SCALE GENOMIC DNA]</scope>
    <source>
        <strain evidence="4 6">FH1-B-B1</strain>
        <strain evidence="3 5">FH1-B-C1</strain>
    </source>
</reference>
<dbReference type="OrthoDB" id="4494979at2"/>
<dbReference type="InterPro" id="IPR045229">
    <property type="entry name" value="TPP_enz"/>
</dbReference>
<evidence type="ECO:0000313" key="4">
    <source>
        <dbReference type="EMBL" id="PJZ71902.1"/>
    </source>
</evidence>
<dbReference type="PANTHER" id="PTHR18968:SF13">
    <property type="entry name" value="ACETOLACTATE SYNTHASE CATALYTIC SUBUNIT, MITOCHONDRIAL"/>
    <property type="match status" value="1"/>
</dbReference>
<name>A0A2M9ZIQ4_9LEPT</name>
<dbReference type="GO" id="GO:0005948">
    <property type="term" value="C:acetolactate synthase complex"/>
    <property type="evidence" value="ECO:0007669"/>
    <property type="project" value="TreeGrafter"/>
</dbReference>
<dbReference type="Gene3D" id="3.40.50.970">
    <property type="match status" value="1"/>
</dbReference>
<dbReference type="GO" id="GO:0050660">
    <property type="term" value="F:flavin adenine dinucleotide binding"/>
    <property type="evidence" value="ECO:0007669"/>
    <property type="project" value="TreeGrafter"/>
</dbReference>
<dbReference type="EMBL" id="NPDZ01000016">
    <property type="protein sequence ID" value="PJZ71902.1"/>
    <property type="molecule type" value="Genomic_DNA"/>
</dbReference>
<dbReference type="PANTHER" id="PTHR18968">
    <property type="entry name" value="THIAMINE PYROPHOSPHATE ENZYMES"/>
    <property type="match status" value="1"/>
</dbReference>
<dbReference type="GO" id="GO:0003984">
    <property type="term" value="F:acetolactate synthase activity"/>
    <property type="evidence" value="ECO:0007669"/>
    <property type="project" value="TreeGrafter"/>
</dbReference>
<dbReference type="InterPro" id="IPR012001">
    <property type="entry name" value="Thiamin_PyroP_enz_TPP-bd_dom"/>
</dbReference>
<comment type="caution">
    <text evidence="4">The sequence shown here is derived from an EMBL/GenBank/DDBJ whole genome shotgun (WGS) entry which is preliminary data.</text>
</comment>
<gene>
    <name evidence="3" type="ORF">CH360_16155</name>
    <name evidence="4" type="ORF">CH373_16845</name>
</gene>
<evidence type="ECO:0000313" key="6">
    <source>
        <dbReference type="Proteomes" id="UP000231990"/>
    </source>
</evidence>
<dbReference type="GO" id="GO:0009097">
    <property type="term" value="P:isoleucine biosynthetic process"/>
    <property type="evidence" value="ECO:0007669"/>
    <property type="project" value="TreeGrafter"/>
</dbReference>
<evidence type="ECO:0000259" key="2">
    <source>
        <dbReference type="Pfam" id="PF02776"/>
    </source>
</evidence>
<proteinExistence type="inferred from homology"/>
<dbReference type="Proteomes" id="UP000231962">
    <property type="component" value="Unassembled WGS sequence"/>
</dbReference>